<comment type="caution">
    <text evidence="4">The sequence shown here is derived from an EMBL/GenBank/DDBJ whole genome shotgun (WGS) entry which is preliminary data.</text>
</comment>
<reference evidence="4" key="1">
    <citation type="submission" date="2021-01" db="EMBL/GenBank/DDBJ databases">
        <authorList>
            <consortium name="Genoscope - CEA"/>
            <person name="William W."/>
        </authorList>
    </citation>
    <scope>NUCLEOTIDE SEQUENCE</scope>
</reference>
<keyword evidence="1" id="KW-0195">Cyclin</keyword>
<accession>A0A8S1YM89</accession>
<name>A0A8S1YM89_9CILI</name>
<keyword evidence="5" id="KW-1185">Reference proteome</keyword>
<proteinExistence type="inferred from homology"/>
<dbReference type="InterPro" id="IPR006671">
    <property type="entry name" value="Cyclin_N"/>
</dbReference>
<dbReference type="EMBL" id="CAJJDO010000218">
    <property type="protein sequence ID" value="CAD8214481.1"/>
    <property type="molecule type" value="Genomic_DNA"/>
</dbReference>
<dbReference type="InterPro" id="IPR039361">
    <property type="entry name" value="Cyclin"/>
</dbReference>
<evidence type="ECO:0000313" key="3">
    <source>
        <dbReference type="EMBL" id="CAD8149332.1"/>
    </source>
</evidence>
<dbReference type="OrthoDB" id="296250at2759"/>
<sequence length="230" mass="27306">MDFDNNDYLKMRDIKLSEPISHQKIVQLEILIHWIFMISENNNLNTKTIELAVILIKIYVSKNQIQSDNLQLLGIASLMIAVKFNECQTQINMNIDDYASQYNFEFSSKQIMEMEMSILTLVDYDVNITTITDYYDQQEVHSDLILFVTLDSDFLYYQKYELYEAITKFYSEDTQNIPIKIKNIIYKINQKISKLTSTEQNKIPKIRRKRILKRKLRSAQQQQVISNNMQ</sequence>
<dbReference type="InterPro" id="IPR013763">
    <property type="entry name" value="Cyclin-like_dom"/>
</dbReference>
<protein>
    <recommendedName>
        <fullName evidence="2">Cyclin-like domain-containing protein</fullName>
    </recommendedName>
</protein>
<evidence type="ECO:0000256" key="1">
    <source>
        <dbReference type="RuleBase" id="RU000383"/>
    </source>
</evidence>
<organism evidence="4 5">
    <name type="scientific">Paramecium pentaurelia</name>
    <dbReference type="NCBI Taxonomy" id="43138"/>
    <lineage>
        <taxon>Eukaryota</taxon>
        <taxon>Sar</taxon>
        <taxon>Alveolata</taxon>
        <taxon>Ciliophora</taxon>
        <taxon>Intramacronucleata</taxon>
        <taxon>Oligohymenophorea</taxon>
        <taxon>Peniculida</taxon>
        <taxon>Parameciidae</taxon>
        <taxon>Paramecium</taxon>
    </lineage>
</organism>
<feature type="domain" description="Cyclin-like" evidence="2">
    <location>
        <begin position="33"/>
        <end position="120"/>
    </location>
</feature>
<dbReference type="Pfam" id="PF00134">
    <property type="entry name" value="Cyclin_N"/>
    <property type="match status" value="1"/>
</dbReference>
<evidence type="ECO:0000313" key="4">
    <source>
        <dbReference type="EMBL" id="CAD8214481.1"/>
    </source>
</evidence>
<evidence type="ECO:0000259" key="2">
    <source>
        <dbReference type="SMART" id="SM00385"/>
    </source>
</evidence>
<evidence type="ECO:0000313" key="5">
    <source>
        <dbReference type="Proteomes" id="UP000689195"/>
    </source>
</evidence>
<dbReference type="SMART" id="SM00385">
    <property type="entry name" value="CYCLIN"/>
    <property type="match status" value="1"/>
</dbReference>
<dbReference type="EMBL" id="CAJJDO010000019">
    <property type="protein sequence ID" value="CAD8149332.1"/>
    <property type="molecule type" value="Genomic_DNA"/>
</dbReference>
<dbReference type="PANTHER" id="PTHR10177">
    <property type="entry name" value="CYCLINS"/>
    <property type="match status" value="1"/>
</dbReference>
<gene>
    <name evidence="3" type="ORF">PPENT_87.1.T0190056</name>
    <name evidence="4" type="ORF">PPENT_87.1.T2180004</name>
</gene>
<dbReference type="Proteomes" id="UP000689195">
    <property type="component" value="Unassembled WGS sequence"/>
</dbReference>
<comment type="similarity">
    <text evidence="1">Belongs to the cyclin family.</text>
</comment>
<dbReference type="AlphaFoldDB" id="A0A8S1YM89"/>